<dbReference type="EMBL" id="JARJCN010000067">
    <property type="protein sequence ID" value="KAJ7078286.1"/>
    <property type="molecule type" value="Genomic_DNA"/>
</dbReference>
<proteinExistence type="predicted"/>
<feature type="compositionally biased region" description="Low complexity" evidence="1">
    <location>
        <begin position="1"/>
        <end position="10"/>
    </location>
</feature>
<evidence type="ECO:0000313" key="3">
    <source>
        <dbReference type="Proteomes" id="UP001222325"/>
    </source>
</evidence>
<evidence type="ECO:0000313" key="2">
    <source>
        <dbReference type="EMBL" id="KAJ7078286.1"/>
    </source>
</evidence>
<feature type="region of interest" description="Disordered" evidence="1">
    <location>
        <begin position="62"/>
        <end position="82"/>
    </location>
</feature>
<feature type="compositionally biased region" description="Low complexity" evidence="1">
    <location>
        <begin position="20"/>
        <end position="31"/>
    </location>
</feature>
<evidence type="ECO:0000256" key="1">
    <source>
        <dbReference type="SAM" id="MobiDB-lite"/>
    </source>
</evidence>
<keyword evidence="3" id="KW-1185">Reference proteome</keyword>
<comment type="caution">
    <text evidence="2">The sequence shown here is derived from an EMBL/GenBank/DDBJ whole genome shotgun (WGS) entry which is preliminary data.</text>
</comment>
<reference evidence="2" key="1">
    <citation type="submission" date="2023-03" db="EMBL/GenBank/DDBJ databases">
        <title>Massive genome expansion in bonnet fungi (Mycena s.s.) driven by repeated elements and novel gene families across ecological guilds.</title>
        <authorList>
            <consortium name="Lawrence Berkeley National Laboratory"/>
            <person name="Harder C.B."/>
            <person name="Miyauchi S."/>
            <person name="Viragh M."/>
            <person name="Kuo A."/>
            <person name="Thoen E."/>
            <person name="Andreopoulos B."/>
            <person name="Lu D."/>
            <person name="Skrede I."/>
            <person name="Drula E."/>
            <person name="Henrissat B."/>
            <person name="Morin E."/>
            <person name="Kohler A."/>
            <person name="Barry K."/>
            <person name="LaButti K."/>
            <person name="Morin E."/>
            <person name="Salamov A."/>
            <person name="Lipzen A."/>
            <person name="Mereny Z."/>
            <person name="Hegedus B."/>
            <person name="Baldrian P."/>
            <person name="Stursova M."/>
            <person name="Weitz H."/>
            <person name="Taylor A."/>
            <person name="Grigoriev I.V."/>
            <person name="Nagy L.G."/>
            <person name="Martin F."/>
            <person name="Kauserud H."/>
        </authorList>
    </citation>
    <scope>NUCLEOTIDE SEQUENCE</scope>
    <source>
        <strain evidence="2">CBHHK173m</strain>
    </source>
</reference>
<accession>A0AAD6TY00</accession>
<name>A0AAD6TY00_9AGAR</name>
<gene>
    <name evidence="2" type="ORF">B0H15DRAFT_954628</name>
</gene>
<dbReference type="Proteomes" id="UP001222325">
    <property type="component" value="Unassembled WGS sequence"/>
</dbReference>
<feature type="region of interest" description="Disordered" evidence="1">
    <location>
        <begin position="1"/>
        <end position="31"/>
    </location>
</feature>
<feature type="compositionally biased region" description="Low complexity" evidence="1">
    <location>
        <begin position="72"/>
        <end position="82"/>
    </location>
</feature>
<protein>
    <submittedName>
        <fullName evidence="2">Uncharacterized protein</fullName>
    </submittedName>
</protein>
<sequence>MSASAALASPPRLPPPATPQPNNAAPTNATALSRTQSFSSFPPLFAVALLCLACTATPVASPDRALDPAVTLPLPLSSPAAL</sequence>
<organism evidence="2 3">
    <name type="scientific">Mycena belliarum</name>
    <dbReference type="NCBI Taxonomy" id="1033014"/>
    <lineage>
        <taxon>Eukaryota</taxon>
        <taxon>Fungi</taxon>
        <taxon>Dikarya</taxon>
        <taxon>Basidiomycota</taxon>
        <taxon>Agaricomycotina</taxon>
        <taxon>Agaricomycetes</taxon>
        <taxon>Agaricomycetidae</taxon>
        <taxon>Agaricales</taxon>
        <taxon>Marasmiineae</taxon>
        <taxon>Mycenaceae</taxon>
        <taxon>Mycena</taxon>
    </lineage>
</organism>
<dbReference type="AlphaFoldDB" id="A0AAD6TY00"/>